<dbReference type="PANTHER" id="PTHR12526:SF630">
    <property type="entry name" value="GLYCOSYLTRANSFERASE"/>
    <property type="match status" value="1"/>
</dbReference>
<protein>
    <submittedName>
        <fullName evidence="3">Glycosyltransferase</fullName>
    </submittedName>
</protein>
<feature type="domain" description="Glycosyl transferase family 1" evidence="1">
    <location>
        <begin position="171"/>
        <end position="317"/>
    </location>
</feature>
<name>A0A427UM72_ACIJO</name>
<proteinExistence type="predicted"/>
<dbReference type="GO" id="GO:0016757">
    <property type="term" value="F:glycosyltransferase activity"/>
    <property type="evidence" value="ECO:0007669"/>
    <property type="project" value="InterPro"/>
</dbReference>
<evidence type="ECO:0000313" key="3">
    <source>
        <dbReference type="EMBL" id="RSE21609.1"/>
    </source>
</evidence>
<sequence>MKILYVITGLGGGGAEKVVVDLATRMQDIGHQVKIAYLKGEIVVKPKNQDIELVYLELESFSQIYKACRLYQKIINNFKPDVVHSHMIHANIFSRINQIFIKVPKLICTAHNANEGGKIRMLGYRLTNRLADINTNVSVEAVESFVNKKAFSRDALAVYNGIDLEQFYFFNKKTKNEVVRMIAIGRLTPQKDYPNLIKALAIVKETFKNFKLQIVGDGEEKDNIIDLIHHYNLQDHISLLGRRDDIAELLDQSDLFILASAYEGFGLVVAEAMATNTFVVATDCGGVKEVMGGCGILVAPEDSNILAKGILKALNLSSNEIDYNNLKAYEHVRNSFDLNFIVKKWLELYGK</sequence>
<accession>A0A427UM72</accession>
<dbReference type="InterPro" id="IPR028098">
    <property type="entry name" value="Glyco_trans_4-like_N"/>
</dbReference>
<organism evidence="3 4">
    <name type="scientific">Acinetobacter johnsonii</name>
    <dbReference type="NCBI Taxonomy" id="40214"/>
    <lineage>
        <taxon>Bacteria</taxon>
        <taxon>Pseudomonadati</taxon>
        <taxon>Pseudomonadota</taxon>
        <taxon>Gammaproteobacteria</taxon>
        <taxon>Moraxellales</taxon>
        <taxon>Moraxellaceae</taxon>
        <taxon>Acinetobacter</taxon>
    </lineage>
</organism>
<evidence type="ECO:0000259" key="1">
    <source>
        <dbReference type="Pfam" id="PF00534"/>
    </source>
</evidence>
<dbReference type="SUPFAM" id="SSF53756">
    <property type="entry name" value="UDP-Glycosyltransferase/glycogen phosphorylase"/>
    <property type="match status" value="1"/>
</dbReference>
<evidence type="ECO:0000259" key="2">
    <source>
        <dbReference type="Pfam" id="PF13439"/>
    </source>
</evidence>
<dbReference type="Pfam" id="PF13439">
    <property type="entry name" value="Glyco_transf_4"/>
    <property type="match status" value="1"/>
</dbReference>
<dbReference type="PANTHER" id="PTHR12526">
    <property type="entry name" value="GLYCOSYLTRANSFERASE"/>
    <property type="match status" value="1"/>
</dbReference>
<comment type="caution">
    <text evidence="3">The sequence shown here is derived from an EMBL/GenBank/DDBJ whole genome shotgun (WGS) entry which is preliminary data.</text>
</comment>
<evidence type="ECO:0000313" key="4">
    <source>
        <dbReference type="Proteomes" id="UP000277537"/>
    </source>
</evidence>
<dbReference type="Proteomes" id="UP000277537">
    <property type="component" value="Unassembled WGS sequence"/>
</dbReference>
<dbReference type="InterPro" id="IPR001296">
    <property type="entry name" value="Glyco_trans_1"/>
</dbReference>
<reference evidence="3 4" key="1">
    <citation type="submission" date="2018-10" db="EMBL/GenBank/DDBJ databases">
        <title>Transmission dynamics of multidrug resistant bacteria on intensive care unit surfaces.</title>
        <authorList>
            <person name="D'Souza A.W."/>
            <person name="Potter R.F."/>
            <person name="Wallace M."/>
            <person name="Shupe A."/>
            <person name="Patel S."/>
            <person name="Sun S."/>
            <person name="Gul D."/>
            <person name="Kwon J.H."/>
            <person name="Andleeb S."/>
            <person name="Burnham C.-A.D."/>
            <person name="Dantas G."/>
        </authorList>
    </citation>
    <scope>NUCLEOTIDE SEQUENCE [LARGE SCALE GENOMIC DNA]</scope>
    <source>
        <strain evidence="3 4">AJ_385</strain>
    </source>
</reference>
<feature type="domain" description="Glycosyltransferase subfamily 4-like N-terminal" evidence="2">
    <location>
        <begin position="13"/>
        <end position="166"/>
    </location>
</feature>
<dbReference type="GO" id="GO:1901135">
    <property type="term" value="P:carbohydrate derivative metabolic process"/>
    <property type="evidence" value="ECO:0007669"/>
    <property type="project" value="UniProtKB-ARBA"/>
</dbReference>
<dbReference type="Pfam" id="PF00534">
    <property type="entry name" value="Glycos_transf_1"/>
    <property type="match status" value="1"/>
</dbReference>
<dbReference type="Gene3D" id="3.40.50.2000">
    <property type="entry name" value="Glycogen Phosphorylase B"/>
    <property type="match status" value="2"/>
</dbReference>
<keyword evidence="3" id="KW-0808">Transferase</keyword>
<dbReference type="EMBL" id="RHXE01000031">
    <property type="protein sequence ID" value="RSE21609.1"/>
    <property type="molecule type" value="Genomic_DNA"/>
</dbReference>
<gene>
    <name evidence="3" type="ORF">EGT73_12510</name>
</gene>
<dbReference type="AlphaFoldDB" id="A0A427UM72"/>
<dbReference type="RefSeq" id="WP_125274474.1">
    <property type="nucleotide sequence ID" value="NZ_RHXE01000031.1"/>
</dbReference>